<accession>A0A843X3L0</accession>
<dbReference type="Proteomes" id="UP000652761">
    <property type="component" value="Unassembled WGS sequence"/>
</dbReference>
<reference evidence="2" key="1">
    <citation type="submission" date="2017-07" db="EMBL/GenBank/DDBJ databases">
        <title>Taro Niue Genome Assembly and Annotation.</title>
        <authorList>
            <person name="Atibalentja N."/>
            <person name="Keating K."/>
            <person name="Fields C.J."/>
        </authorList>
    </citation>
    <scope>NUCLEOTIDE SEQUENCE</scope>
    <source>
        <strain evidence="2">Niue_2</strain>
        <tissue evidence="2">Leaf</tissue>
    </source>
</reference>
<evidence type="ECO:0000313" key="2">
    <source>
        <dbReference type="EMBL" id="MQM13101.1"/>
    </source>
</evidence>
<name>A0A843X3L0_COLES</name>
<organism evidence="2 3">
    <name type="scientific">Colocasia esculenta</name>
    <name type="common">Wild taro</name>
    <name type="synonym">Arum esculentum</name>
    <dbReference type="NCBI Taxonomy" id="4460"/>
    <lineage>
        <taxon>Eukaryota</taxon>
        <taxon>Viridiplantae</taxon>
        <taxon>Streptophyta</taxon>
        <taxon>Embryophyta</taxon>
        <taxon>Tracheophyta</taxon>
        <taxon>Spermatophyta</taxon>
        <taxon>Magnoliopsida</taxon>
        <taxon>Liliopsida</taxon>
        <taxon>Araceae</taxon>
        <taxon>Aroideae</taxon>
        <taxon>Colocasieae</taxon>
        <taxon>Colocasia</taxon>
    </lineage>
</organism>
<keyword evidence="3" id="KW-1185">Reference proteome</keyword>
<evidence type="ECO:0000256" key="1">
    <source>
        <dbReference type="SAM" id="MobiDB-lite"/>
    </source>
</evidence>
<evidence type="ECO:0000313" key="3">
    <source>
        <dbReference type="Proteomes" id="UP000652761"/>
    </source>
</evidence>
<protein>
    <submittedName>
        <fullName evidence="2">Uncharacterized protein</fullName>
    </submittedName>
</protein>
<dbReference type="EMBL" id="NMUH01005563">
    <property type="protein sequence ID" value="MQM13101.1"/>
    <property type="molecule type" value="Genomic_DNA"/>
</dbReference>
<dbReference type="AlphaFoldDB" id="A0A843X3L0"/>
<sequence>MQVVQNNLFIKAPGYRQSRDSVETPQNSHQPLGSAKMENTRREDRPTPVPTRTGQVNNSVQQTPIAITPGYVPSVTRHQL</sequence>
<proteinExistence type="predicted"/>
<gene>
    <name evidence="2" type="ORF">Taro_046022</name>
</gene>
<comment type="caution">
    <text evidence="2">The sequence shown here is derived from an EMBL/GenBank/DDBJ whole genome shotgun (WGS) entry which is preliminary data.</text>
</comment>
<feature type="compositionally biased region" description="Polar residues" evidence="1">
    <location>
        <begin position="50"/>
        <end position="65"/>
    </location>
</feature>
<feature type="region of interest" description="Disordered" evidence="1">
    <location>
        <begin position="1"/>
        <end position="80"/>
    </location>
</feature>